<dbReference type="EMBL" id="LJCR01001672">
    <property type="protein sequence ID" value="KPV49926.1"/>
    <property type="molecule type" value="Genomic_DNA"/>
</dbReference>
<accession>A0A0P9DBM1</accession>
<dbReference type="Proteomes" id="UP000050509">
    <property type="component" value="Unassembled WGS sequence"/>
</dbReference>
<name>A0A0P9DBM1_9CHLR</name>
<comment type="caution">
    <text evidence="1">The sequence shown here is derived from an EMBL/GenBank/DDBJ whole genome shotgun (WGS) entry which is preliminary data.</text>
</comment>
<sequence>MPFTIDRWRAELHDALEAIAADPRGACERAGQAEIYPLLLGAAMQPIVAAYEEAPTGVISALISVAGSLGMNLAANLMQREYLAGNLPAIAAREAQSAELGPAYDRMASSLNLVELAESALAAHGHAEFASQVRAAHARRQAETSPSALAFGAPRRP</sequence>
<evidence type="ECO:0000313" key="2">
    <source>
        <dbReference type="Proteomes" id="UP000050509"/>
    </source>
</evidence>
<keyword evidence="2" id="KW-1185">Reference proteome</keyword>
<gene>
    <name evidence="1" type="ORF">SE17_29870</name>
</gene>
<reference evidence="1 2" key="1">
    <citation type="submission" date="2015-09" db="EMBL/GenBank/DDBJ databases">
        <title>Draft genome sequence of Kouleothrix aurantiaca JCM 19913.</title>
        <authorList>
            <person name="Hemp J."/>
        </authorList>
    </citation>
    <scope>NUCLEOTIDE SEQUENCE [LARGE SCALE GENOMIC DNA]</scope>
    <source>
        <strain evidence="1 2">COM-B</strain>
    </source>
</reference>
<evidence type="ECO:0000313" key="1">
    <source>
        <dbReference type="EMBL" id="KPV49926.1"/>
    </source>
</evidence>
<protein>
    <submittedName>
        <fullName evidence="1">Uncharacterized protein</fullName>
    </submittedName>
</protein>
<dbReference type="AlphaFoldDB" id="A0A0P9DBM1"/>
<organism evidence="1 2">
    <name type="scientific">Kouleothrix aurantiaca</name>
    <dbReference type="NCBI Taxonomy" id="186479"/>
    <lineage>
        <taxon>Bacteria</taxon>
        <taxon>Bacillati</taxon>
        <taxon>Chloroflexota</taxon>
        <taxon>Chloroflexia</taxon>
        <taxon>Chloroflexales</taxon>
        <taxon>Roseiflexineae</taxon>
        <taxon>Roseiflexaceae</taxon>
        <taxon>Kouleothrix</taxon>
    </lineage>
</organism>
<proteinExistence type="predicted"/>